<dbReference type="EMBL" id="BX284601">
    <property type="protein sequence ID" value="CAB05504.1"/>
    <property type="molecule type" value="Genomic_DNA"/>
</dbReference>
<dbReference type="KEGG" id="cel:CELE_F32A7.7"/>
<dbReference type="Bgee" id="WBGene00006272">
    <property type="expression patterns" value="Expressed in adult organism and 1 other cell type or tissue"/>
</dbReference>
<dbReference type="CTD" id="185187"/>
<dbReference type="GO" id="GO:0038022">
    <property type="term" value="F:G protein-coupled olfactory receptor activity"/>
    <property type="evidence" value="ECO:0000318"/>
    <property type="project" value="GO_Central"/>
</dbReference>
<name>P91860_CAEEL</name>
<evidence type="ECO:0000256" key="1">
    <source>
        <dbReference type="SAM" id="Phobius"/>
    </source>
</evidence>
<dbReference type="GO" id="GO:0042048">
    <property type="term" value="P:olfactory behavior"/>
    <property type="evidence" value="ECO:0000318"/>
    <property type="project" value="GO_Central"/>
</dbReference>
<proteinExistence type="predicted"/>
<feature type="transmembrane region" description="Helical" evidence="1">
    <location>
        <begin position="84"/>
        <end position="109"/>
    </location>
</feature>
<protein>
    <submittedName>
        <fullName evidence="2">Seven TM Receptor</fullName>
    </submittedName>
</protein>
<dbReference type="eggNOG" id="ENOG502TG6U">
    <property type="taxonomic scope" value="Eukaryota"/>
</dbReference>
<evidence type="ECO:0000313" key="4">
    <source>
        <dbReference type="WormBase" id="F32A7.7"/>
    </source>
</evidence>
<dbReference type="Proteomes" id="UP000001940">
    <property type="component" value="Chromosome I"/>
</dbReference>
<dbReference type="GO" id="GO:0005886">
    <property type="term" value="C:plasma membrane"/>
    <property type="evidence" value="ECO:0000318"/>
    <property type="project" value="GO_Central"/>
</dbReference>
<dbReference type="RefSeq" id="NP_493595.1">
    <property type="nucleotide sequence ID" value="NM_061194.2"/>
</dbReference>
<sequence>MFPYYHIVERVIGIFGIIINATLIYLIAKKTVTKLGNYRFLMMHISLFELGFSVLHGITVPIMYTSECMNFLVLRVDKSLLPKPLLELLAVIFCNMFGMSISLFATQFIYRYLVLSRNKMLRHHDGRTIVYMILFNLLFGAVWGVLAWFTMSPFPEADQILSENFALPNGLSIEQVAYVGFIFYISDETSNNLRVHWESVIGIGIQCVFISISFCLIFIFGFKCYRQTRKFVSSQSTNAINLNSQLFNALVLQTIIPICLMHFPATIVYMAAGLNKSNEIFGQLLSLFICLYPVLDPLPNFFIIKSYQKVVKDFYSKILRRQPPSTIVRPGSNRTLAFPNASSIVHLT</sequence>
<keyword evidence="1" id="KW-1133">Transmembrane helix</keyword>
<feature type="transmembrane region" description="Helical" evidence="1">
    <location>
        <begin position="284"/>
        <end position="304"/>
    </location>
</feature>
<dbReference type="SMR" id="P91860"/>
<dbReference type="WormBase" id="F32A7.7">
    <property type="protein sequence ID" value="CE15940"/>
    <property type="gene ID" value="WBGene00006272"/>
    <property type="gene designation" value="str-245"/>
</dbReference>
<feature type="transmembrane region" description="Helical" evidence="1">
    <location>
        <begin position="12"/>
        <end position="28"/>
    </location>
</feature>
<accession>P91860</accession>
<evidence type="ECO:0000313" key="3">
    <source>
        <dbReference type="Proteomes" id="UP000001940"/>
    </source>
</evidence>
<dbReference type="InParanoid" id="P91860"/>
<dbReference type="AlphaFoldDB" id="P91860"/>
<dbReference type="InterPro" id="IPR019428">
    <property type="entry name" value="7TM_GPCR_serpentine_rcpt_Str"/>
</dbReference>
<dbReference type="HOGENOM" id="CLU_036335_2_0_1"/>
<dbReference type="PaxDb" id="6239-F32A7.7"/>
<dbReference type="GO" id="GO:0007186">
    <property type="term" value="P:G protein-coupled receptor signaling pathway"/>
    <property type="evidence" value="ECO:0000318"/>
    <property type="project" value="GO_Central"/>
</dbReference>
<evidence type="ECO:0000313" key="2">
    <source>
        <dbReference type="EMBL" id="CAB05504.1"/>
    </source>
</evidence>
<dbReference type="PANTHER" id="PTHR22943:SF73">
    <property type="entry name" value="SEVEN TM RECEPTOR"/>
    <property type="match status" value="1"/>
</dbReference>
<keyword evidence="1" id="KW-0472">Membrane</keyword>
<dbReference type="UCSC" id="F32A7.7">
    <property type="organism name" value="c. elegans"/>
</dbReference>
<feature type="transmembrane region" description="Helical" evidence="1">
    <location>
        <begin position="40"/>
        <end position="64"/>
    </location>
</feature>
<dbReference type="PANTHER" id="PTHR22943">
    <property type="entry name" value="7-TRANSMEMBRANE DOMAIN RECEPTOR C.ELEGANS"/>
    <property type="match status" value="1"/>
</dbReference>
<dbReference type="PhylomeDB" id="P91860"/>
<dbReference type="PIR" id="T21627">
    <property type="entry name" value="T21627"/>
</dbReference>
<gene>
    <name evidence="2 4" type="primary">str-245</name>
    <name evidence="2" type="ORF">CELE_F32A7.7</name>
    <name evidence="4" type="ORF">F32A7.7</name>
</gene>
<feature type="transmembrane region" description="Helical" evidence="1">
    <location>
        <begin position="246"/>
        <end position="272"/>
    </location>
</feature>
<dbReference type="FunCoup" id="P91860">
    <property type="interactions" value="4"/>
</dbReference>
<dbReference type="SUPFAM" id="SSF81321">
    <property type="entry name" value="Family A G protein-coupled receptor-like"/>
    <property type="match status" value="1"/>
</dbReference>
<feature type="transmembrane region" description="Helical" evidence="1">
    <location>
        <begin position="129"/>
        <end position="149"/>
    </location>
</feature>
<organism evidence="2 3">
    <name type="scientific">Caenorhabditis elegans</name>
    <dbReference type="NCBI Taxonomy" id="6239"/>
    <lineage>
        <taxon>Eukaryota</taxon>
        <taxon>Metazoa</taxon>
        <taxon>Ecdysozoa</taxon>
        <taxon>Nematoda</taxon>
        <taxon>Chromadorea</taxon>
        <taxon>Rhabditida</taxon>
        <taxon>Rhabditina</taxon>
        <taxon>Rhabditomorpha</taxon>
        <taxon>Rhabditoidea</taxon>
        <taxon>Rhabditidae</taxon>
        <taxon>Peloderinae</taxon>
        <taxon>Caenorhabditis</taxon>
    </lineage>
</organism>
<feature type="transmembrane region" description="Helical" evidence="1">
    <location>
        <begin position="200"/>
        <end position="225"/>
    </location>
</feature>
<dbReference type="OMA" id="MFGMSMS"/>
<dbReference type="OrthoDB" id="5854669at2759"/>
<dbReference type="AGR" id="WB:WBGene00006272"/>
<keyword evidence="3" id="KW-1185">Reference proteome</keyword>
<dbReference type="Pfam" id="PF10326">
    <property type="entry name" value="7TM_GPCR_Str"/>
    <property type="match status" value="1"/>
</dbReference>
<keyword evidence="1" id="KW-0812">Transmembrane</keyword>
<reference evidence="2 3" key="1">
    <citation type="journal article" date="1998" name="Science">
        <title>Genome sequence of the nematode C. elegans: a platform for investigating biology.</title>
        <authorList>
            <consortium name="The C. elegans sequencing consortium"/>
            <person name="Sulson J.E."/>
            <person name="Waterston R."/>
        </authorList>
    </citation>
    <scope>NUCLEOTIDE SEQUENCE [LARGE SCALE GENOMIC DNA]</scope>
    <source>
        <strain evidence="2 3">Bristol N2</strain>
    </source>
</reference>
<keyword evidence="2" id="KW-0675">Receptor</keyword>
<dbReference type="GeneID" id="185187"/>